<dbReference type="PANTHER" id="PTHR43236:SF1">
    <property type="entry name" value="BLL7220 PROTEIN"/>
    <property type="match status" value="1"/>
</dbReference>
<dbReference type="RefSeq" id="WP_094722133.1">
    <property type="nucleotide sequence ID" value="NZ_MWWS01000002.1"/>
</dbReference>
<organism evidence="2 3">
    <name type="scientific">Bombiscardovia coagulans</name>
    <dbReference type="NCBI Taxonomy" id="686666"/>
    <lineage>
        <taxon>Bacteria</taxon>
        <taxon>Bacillati</taxon>
        <taxon>Actinomycetota</taxon>
        <taxon>Actinomycetes</taxon>
        <taxon>Bifidobacteriales</taxon>
        <taxon>Bifidobacteriaceae</taxon>
        <taxon>Bombiscardovia</taxon>
    </lineage>
</organism>
<proteinExistence type="predicted"/>
<dbReference type="AlphaFoldDB" id="A0A261EW49"/>
<dbReference type="EMBL" id="MWWS01000002">
    <property type="protein sequence ID" value="OZG50886.1"/>
    <property type="molecule type" value="Genomic_DNA"/>
</dbReference>
<dbReference type="InterPro" id="IPR052345">
    <property type="entry name" value="Rad_response_metalloprotease"/>
</dbReference>
<reference evidence="2 3" key="1">
    <citation type="journal article" date="2017" name="BMC Genomics">
        <title>Comparative genomic and phylogenomic analyses of the Bifidobacteriaceae family.</title>
        <authorList>
            <person name="Lugli G.A."/>
            <person name="Milani C."/>
            <person name="Turroni F."/>
            <person name="Duranti S."/>
            <person name="Mancabelli L."/>
            <person name="Mangifesta M."/>
            <person name="Ferrario C."/>
            <person name="Modesto M."/>
            <person name="Mattarelli P."/>
            <person name="Jiri K."/>
            <person name="van Sinderen D."/>
            <person name="Ventura M."/>
        </authorList>
    </citation>
    <scope>NUCLEOTIDE SEQUENCE [LARGE SCALE GENOMIC DNA]</scope>
    <source>
        <strain evidence="2 3">DSM 22924</strain>
    </source>
</reference>
<gene>
    <name evidence="2" type="ORF">BOCO_0072</name>
</gene>
<feature type="domain" description="IrrE N-terminal-like" evidence="1">
    <location>
        <begin position="81"/>
        <end position="171"/>
    </location>
</feature>
<dbReference type="Gene3D" id="1.10.10.2910">
    <property type="match status" value="1"/>
</dbReference>
<accession>A0A261EW49</accession>
<evidence type="ECO:0000259" key="1">
    <source>
        <dbReference type="Pfam" id="PF06114"/>
    </source>
</evidence>
<protein>
    <submittedName>
        <fullName evidence="2">Toxin-antitoxin system toxin component</fullName>
    </submittedName>
</protein>
<keyword evidence="3" id="KW-1185">Reference proteome</keyword>
<dbReference type="InterPro" id="IPR010359">
    <property type="entry name" value="IrrE_HExxH"/>
</dbReference>
<sequence>MGKKIRVKNLYTPAVAATETLLTTIADVNGCVSLPIHVGQVLSRMGLKAGTMYLDSNISGLLVKDKPGEPFKAVSNVMSYQYQKRFTYAHELGHYVHTYQDLPDDRIVGRTEKNTELSSLGSNPEEIWANKYAEALLMPASIVRDYWAQGLSLLAMSSLFDESYAAISNRLASLHLYMR</sequence>
<dbReference type="PANTHER" id="PTHR43236">
    <property type="entry name" value="ANTITOXIN HIGA1"/>
    <property type="match status" value="1"/>
</dbReference>
<name>A0A261EW49_9BIFI</name>
<dbReference type="Proteomes" id="UP000216004">
    <property type="component" value="Unassembled WGS sequence"/>
</dbReference>
<dbReference type="OrthoDB" id="9794834at2"/>
<evidence type="ECO:0000313" key="2">
    <source>
        <dbReference type="EMBL" id="OZG50886.1"/>
    </source>
</evidence>
<comment type="caution">
    <text evidence="2">The sequence shown here is derived from an EMBL/GenBank/DDBJ whole genome shotgun (WGS) entry which is preliminary data.</text>
</comment>
<evidence type="ECO:0000313" key="3">
    <source>
        <dbReference type="Proteomes" id="UP000216004"/>
    </source>
</evidence>
<dbReference type="Pfam" id="PF06114">
    <property type="entry name" value="Peptidase_M78"/>
    <property type="match status" value="1"/>
</dbReference>